<evidence type="ECO:0000256" key="2">
    <source>
        <dbReference type="SAM" id="SignalP"/>
    </source>
</evidence>
<proteinExistence type="predicted"/>
<dbReference type="NCBIfam" id="TIGR03871">
    <property type="entry name" value="ABC_peri_MoxJ_2"/>
    <property type="match status" value="1"/>
</dbReference>
<dbReference type="PANTHER" id="PTHR35936:SF17">
    <property type="entry name" value="ARGININE-BINDING EXTRACELLULAR PROTEIN ARTP"/>
    <property type="match status" value="1"/>
</dbReference>
<evidence type="ECO:0000313" key="4">
    <source>
        <dbReference type="EMBL" id="VUD72238.1"/>
    </source>
</evidence>
<accession>A0A509EDQ2</accession>
<feature type="signal peptide" evidence="2">
    <location>
        <begin position="1"/>
        <end position="27"/>
    </location>
</feature>
<keyword evidence="1 2" id="KW-0732">Signal</keyword>
<feature type="chain" id="PRO_5021315596" description="Solute-binding protein family 3/N-terminal domain-containing protein" evidence="2">
    <location>
        <begin position="28"/>
        <end position="282"/>
    </location>
</feature>
<dbReference type="InterPro" id="IPR001638">
    <property type="entry name" value="Solute-binding_3/MltF_N"/>
</dbReference>
<name>A0A509EDQ2_9HYPH</name>
<evidence type="ECO:0000259" key="3">
    <source>
        <dbReference type="SMART" id="SM00062"/>
    </source>
</evidence>
<evidence type="ECO:0000256" key="1">
    <source>
        <dbReference type="ARBA" id="ARBA00022729"/>
    </source>
</evidence>
<dbReference type="Pfam" id="PF00497">
    <property type="entry name" value="SBP_bac_3"/>
    <property type="match status" value="1"/>
</dbReference>
<dbReference type="OrthoDB" id="176845at2"/>
<sequence length="282" mass="30812">MTPGTKTRVTAACALLLLAAGARDASAQHLPDLVTTDTLRVCGDPGNMPFSERKEDGFENKIAAIVADELKVKVRYYWLTQGPGFVRNTLGTGLCDIIIGSAFGSDLVQSTNPYYRSTYTLVTRKGEFTDVTGLDDQRLKGKRIGVIAGTPPVNRMGDLGLISGMKAYAPYQLDPARKHQTVSAEVIADLAEGAIDAAVLWGPAAGWLAKQSGKPLDVVPLLKEPDRPAMTYRIGMGVRLGEEDWKRQLNTILRKRRADIETVLRDFDVPLLDETENKLLQN</sequence>
<dbReference type="RefSeq" id="WP_142583573.1">
    <property type="nucleotide sequence ID" value="NZ_CABFPH010000037.1"/>
</dbReference>
<gene>
    <name evidence="4" type="ORF">MET9862_02833</name>
</gene>
<dbReference type="EMBL" id="CABFPH010000037">
    <property type="protein sequence ID" value="VUD72238.1"/>
    <property type="molecule type" value="Genomic_DNA"/>
</dbReference>
<feature type="domain" description="Solute-binding protein family 3/N-terminal" evidence="3">
    <location>
        <begin position="38"/>
        <end position="270"/>
    </location>
</feature>
<dbReference type="Proteomes" id="UP000410984">
    <property type="component" value="Unassembled WGS sequence"/>
</dbReference>
<dbReference type="InterPro" id="IPR022448">
    <property type="entry name" value="Quinoprotein_dehydrogenase"/>
</dbReference>
<dbReference type="SUPFAM" id="SSF53850">
    <property type="entry name" value="Periplasmic binding protein-like II"/>
    <property type="match status" value="1"/>
</dbReference>
<dbReference type="PANTHER" id="PTHR35936">
    <property type="entry name" value="MEMBRANE-BOUND LYTIC MUREIN TRANSGLYCOSYLASE F"/>
    <property type="match status" value="1"/>
</dbReference>
<dbReference type="AlphaFoldDB" id="A0A509EDQ2"/>
<protein>
    <recommendedName>
        <fullName evidence="3">Solute-binding protein family 3/N-terminal domain-containing protein</fullName>
    </recommendedName>
</protein>
<keyword evidence="5" id="KW-1185">Reference proteome</keyword>
<dbReference type="Gene3D" id="3.40.190.10">
    <property type="entry name" value="Periplasmic binding protein-like II"/>
    <property type="match status" value="2"/>
</dbReference>
<dbReference type="SMART" id="SM00062">
    <property type="entry name" value="PBPb"/>
    <property type="match status" value="1"/>
</dbReference>
<evidence type="ECO:0000313" key="5">
    <source>
        <dbReference type="Proteomes" id="UP000410984"/>
    </source>
</evidence>
<organism evidence="4 5">
    <name type="scientific">Methylobacterium symbioticum</name>
    <dbReference type="NCBI Taxonomy" id="2584084"/>
    <lineage>
        <taxon>Bacteria</taxon>
        <taxon>Pseudomonadati</taxon>
        <taxon>Pseudomonadota</taxon>
        <taxon>Alphaproteobacteria</taxon>
        <taxon>Hyphomicrobiales</taxon>
        <taxon>Methylobacteriaceae</taxon>
        <taxon>Methylobacterium</taxon>
    </lineage>
</organism>
<reference evidence="4 5" key="1">
    <citation type="submission" date="2019-06" db="EMBL/GenBank/DDBJ databases">
        <authorList>
            <person name="Rodrigo-Torres L."/>
            <person name="Arahal R. D."/>
            <person name="Lucena T."/>
        </authorList>
    </citation>
    <scope>NUCLEOTIDE SEQUENCE [LARGE SCALE GENOMIC DNA]</scope>
    <source>
        <strain evidence="4 5">SB0023/3</strain>
    </source>
</reference>